<dbReference type="RefSeq" id="WP_141644923.1">
    <property type="nucleotide sequence ID" value="NZ_VIFM01000103.1"/>
</dbReference>
<dbReference type="SUPFAM" id="SSF142877">
    <property type="entry name" value="EndoU-like"/>
    <property type="match status" value="1"/>
</dbReference>
<reference evidence="4 5" key="1">
    <citation type="submission" date="2019-06" db="EMBL/GenBank/DDBJ databases">
        <authorList>
            <person name="Livingstone P."/>
            <person name="Whitworth D."/>
        </authorList>
    </citation>
    <scope>NUCLEOTIDE SEQUENCE [LARGE SCALE GENOMIC DNA]</scope>
    <source>
        <strain evidence="4 5">AM401</strain>
    </source>
</reference>
<evidence type="ECO:0000256" key="3">
    <source>
        <dbReference type="SAM" id="SignalP"/>
    </source>
</evidence>
<name>A0A540WWK5_9BACT</name>
<dbReference type="InterPro" id="IPR037227">
    <property type="entry name" value="EndoU-like"/>
</dbReference>
<dbReference type="GO" id="GO:0016787">
    <property type="term" value="F:hydrolase activity"/>
    <property type="evidence" value="ECO:0007669"/>
    <property type="project" value="UniProtKB-KW"/>
</dbReference>
<feature type="signal peptide" evidence="3">
    <location>
        <begin position="1"/>
        <end position="19"/>
    </location>
</feature>
<dbReference type="EMBL" id="VIFM01000103">
    <property type="protein sequence ID" value="TQF13330.1"/>
    <property type="molecule type" value="Genomic_DNA"/>
</dbReference>
<keyword evidence="3" id="KW-0732">Signal</keyword>
<sequence length="389" mass="41085">MRFPALSLGLLLTALPALAGPGAFVSDVSVDAVEQPESSKVVFTVEAGTTYPLLKKGGPGRAWCKLRGVSTEGWVLCEGAQESAVQAAPSAAVLAAADRADSAQRAQARQQMFASRSDESDEEQAGGVVVSAPSGAAPRYEGAAPAASAPPPTVAVTWKAATGCATTCSRKPLFDKRPTLSAMDKEVLALCPARPDVSVSANDVRRFVTRYYDDPRIQQALSAAGRPGTRQPNIDWLTSLWVSTGPRNAFTHVFCGDDWDRGPIGGLHFLPRYAQLESEGKLCYGGPARGGVAKNKDKYLIRYQGVAPWSCGEKRMGGFSEAPDAVGILSIGTRAFARCCARDGAKKEGGIYGAKDLGDTRWQIWCGTRNGTYGIATLYPTDDAATCGE</sequence>
<dbReference type="GO" id="GO:0004540">
    <property type="term" value="F:RNA nuclease activity"/>
    <property type="evidence" value="ECO:0007669"/>
    <property type="project" value="UniProtKB-ARBA"/>
</dbReference>
<feature type="chain" id="PRO_5021997553" description="Bacterial EndoU nuclease domain-containing protein" evidence="3">
    <location>
        <begin position="20"/>
        <end position="389"/>
    </location>
</feature>
<comment type="caution">
    <text evidence="4">The sequence shown here is derived from an EMBL/GenBank/DDBJ whole genome shotgun (WGS) entry which is preliminary data.</text>
</comment>
<keyword evidence="5" id="KW-1185">Reference proteome</keyword>
<feature type="compositionally biased region" description="Low complexity" evidence="2">
    <location>
        <begin position="106"/>
        <end position="115"/>
    </location>
</feature>
<evidence type="ECO:0000313" key="5">
    <source>
        <dbReference type="Proteomes" id="UP000315369"/>
    </source>
</evidence>
<protein>
    <recommendedName>
        <fullName evidence="6">Bacterial EndoU nuclease domain-containing protein</fullName>
    </recommendedName>
</protein>
<evidence type="ECO:0000256" key="2">
    <source>
        <dbReference type="SAM" id="MobiDB-lite"/>
    </source>
</evidence>
<organism evidence="4 5">
    <name type="scientific">Myxococcus llanfairpwllgwyngyllgogerychwyrndrobwllllantysiliogogogochensis</name>
    <dbReference type="NCBI Taxonomy" id="2590453"/>
    <lineage>
        <taxon>Bacteria</taxon>
        <taxon>Pseudomonadati</taxon>
        <taxon>Myxococcota</taxon>
        <taxon>Myxococcia</taxon>
        <taxon>Myxococcales</taxon>
        <taxon>Cystobacterineae</taxon>
        <taxon>Myxococcaceae</taxon>
        <taxon>Myxococcus</taxon>
    </lineage>
</organism>
<keyword evidence="1" id="KW-0378">Hydrolase</keyword>
<evidence type="ECO:0008006" key="6">
    <source>
        <dbReference type="Google" id="ProtNLM"/>
    </source>
</evidence>
<evidence type="ECO:0000313" key="4">
    <source>
        <dbReference type="EMBL" id="TQF13330.1"/>
    </source>
</evidence>
<accession>A0A540WWK5</accession>
<dbReference type="Proteomes" id="UP000315369">
    <property type="component" value="Unassembled WGS sequence"/>
</dbReference>
<dbReference type="OrthoDB" id="570830at2"/>
<feature type="region of interest" description="Disordered" evidence="2">
    <location>
        <begin position="106"/>
        <end position="127"/>
    </location>
</feature>
<evidence type="ECO:0000256" key="1">
    <source>
        <dbReference type="ARBA" id="ARBA00022801"/>
    </source>
</evidence>
<dbReference type="AlphaFoldDB" id="A0A540WWK5"/>
<gene>
    <name evidence="4" type="ORF">FJV41_24280</name>
</gene>
<proteinExistence type="predicted"/>